<comment type="caution">
    <text evidence="1">The sequence shown here is derived from an EMBL/GenBank/DDBJ whole genome shotgun (WGS) entry which is preliminary data.</text>
</comment>
<proteinExistence type="predicted"/>
<protein>
    <submittedName>
        <fullName evidence="1">Uncharacterized protein</fullName>
    </submittedName>
</protein>
<reference evidence="1 2" key="1">
    <citation type="submission" date="2019-06" db="EMBL/GenBank/DDBJ databases">
        <authorList>
            <person name="Meng X."/>
        </authorList>
    </citation>
    <scope>NUCLEOTIDE SEQUENCE [LARGE SCALE GENOMIC DNA]</scope>
    <source>
        <strain evidence="1 2">M625</strain>
    </source>
</reference>
<dbReference type="AlphaFoldDB" id="A0A504J994"/>
<keyword evidence="2" id="KW-1185">Reference proteome</keyword>
<dbReference type="EMBL" id="VFWZ01000004">
    <property type="protein sequence ID" value="TPN85155.1"/>
    <property type="molecule type" value="Genomic_DNA"/>
</dbReference>
<dbReference type="Proteomes" id="UP000315540">
    <property type="component" value="Unassembled WGS sequence"/>
</dbReference>
<dbReference type="RefSeq" id="WP_140594128.1">
    <property type="nucleotide sequence ID" value="NZ_VFWZ01000004.1"/>
</dbReference>
<evidence type="ECO:0000313" key="1">
    <source>
        <dbReference type="EMBL" id="TPN85155.1"/>
    </source>
</evidence>
<evidence type="ECO:0000313" key="2">
    <source>
        <dbReference type="Proteomes" id="UP000315540"/>
    </source>
</evidence>
<dbReference type="OrthoDB" id="793644at2"/>
<sequence>MKHYISFLWVILLISCNQNLSNQTQYQQLEDKLTPKIIVEKNLTNKQVEHIKNIHITFSEVYPISFEEMHDNFLKDQNPDKEIEVWLAMVESYQKFSVKNKGEHNIEKRREAFGLIMTRSMMSENEVLKDYEIKLLNKKEVDEIFKTYKLDKHPVKIETH</sequence>
<organism evidence="1 2">
    <name type="scientific">Aquimarina algicola</name>
    <dbReference type="NCBI Taxonomy" id="2589995"/>
    <lineage>
        <taxon>Bacteria</taxon>
        <taxon>Pseudomonadati</taxon>
        <taxon>Bacteroidota</taxon>
        <taxon>Flavobacteriia</taxon>
        <taxon>Flavobacteriales</taxon>
        <taxon>Flavobacteriaceae</taxon>
        <taxon>Aquimarina</taxon>
    </lineage>
</organism>
<dbReference type="PROSITE" id="PS51257">
    <property type="entry name" value="PROKAR_LIPOPROTEIN"/>
    <property type="match status" value="1"/>
</dbReference>
<gene>
    <name evidence="1" type="ORF">FHK87_14080</name>
</gene>
<accession>A0A504J994</accession>
<name>A0A504J994_9FLAO</name>